<accession>A0A6A2ZYA6</accession>
<dbReference type="Pfam" id="PF07714">
    <property type="entry name" value="PK_Tyr_Ser-Thr"/>
    <property type="match status" value="2"/>
</dbReference>
<name>A0A6A2ZYA6_HIBSY</name>
<dbReference type="PANTHER" id="PTHR48055:SF57">
    <property type="entry name" value="PROTEIN KINASE DOMAIN-CONTAINING PROTEIN"/>
    <property type="match status" value="1"/>
</dbReference>
<proteinExistence type="predicted"/>
<dbReference type="SMART" id="SM00220">
    <property type="entry name" value="S_TKc"/>
    <property type="match status" value="1"/>
</dbReference>
<dbReference type="InterPro" id="IPR013103">
    <property type="entry name" value="RVT_2"/>
</dbReference>
<dbReference type="GO" id="GO:0005524">
    <property type="term" value="F:ATP binding"/>
    <property type="evidence" value="ECO:0007669"/>
    <property type="project" value="InterPro"/>
</dbReference>
<dbReference type="InterPro" id="IPR051564">
    <property type="entry name" value="LRR_receptor-like_kinase"/>
</dbReference>
<dbReference type="InterPro" id="IPR011009">
    <property type="entry name" value="Kinase-like_dom_sf"/>
</dbReference>
<dbReference type="PANTHER" id="PTHR48055">
    <property type="entry name" value="LEUCINE-RICH REPEAT RECEPTOR PROTEIN KINASE EMS1"/>
    <property type="match status" value="1"/>
</dbReference>
<dbReference type="Gene3D" id="1.10.510.10">
    <property type="entry name" value="Transferase(Phosphotransferase) domain 1"/>
    <property type="match status" value="1"/>
</dbReference>
<dbReference type="EMBL" id="VEPZ02001065">
    <property type="protein sequence ID" value="KAE8696566.1"/>
    <property type="molecule type" value="Genomic_DNA"/>
</dbReference>
<dbReference type="SUPFAM" id="SSF56112">
    <property type="entry name" value="Protein kinase-like (PK-like)"/>
    <property type="match status" value="1"/>
</dbReference>
<dbReference type="GO" id="GO:0004672">
    <property type="term" value="F:protein kinase activity"/>
    <property type="evidence" value="ECO:0007669"/>
    <property type="project" value="InterPro"/>
</dbReference>
<gene>
    <name evidence="2" type="ORF">F3Y22_tig00110656pilonHSYRG00152</name>
</gene>
<dbReference type="Proteomes" id="UP000436088">
    <property type="component" value="Unassembled WGS sequence"/>
</dbReference>
<evidence type="ECO:0000259" key="1">
    <source>
        <dbReference type="PROSITE" id="PS50011"/>
    </source>
</evidence>
<dbReference type="InterPro" id="IPR000719">
    <property type="entry name" value="Prot_kinase_dom"/>
</dbReference>
<evidence type="ECO:0000313" key="2">
    <source>
        <dbReference type="EMBL" id="KAE8696566.1"/>
    </source>
</evidence>
<dbReference type="AlphaFoldDB" id="A0A6A2ZYA6"/>
<keyword evidence="3" id="KW-1185">Reference proteome</keyword>
<dbReference type="GO" id="GO:0016020">
    <property type="term" value="C:membrane"/>
    <property type="evidence" value="ECO:0007669"/>
    <property type="project" value="TreeGrafter"/>
</dbReference>
<dbReference type="Pfam" id="PF07727">
    <property type="entry name" value="RVT_2"/>
    <property type="match status" value="2"/>
</dbReference>
<dbReference type="InterPro" id="IPR001245">
    <property type="entry name" value="Ser-Thr/Tyr_kinase_cat_dom"/>
</dbReference>
<protein>
    <recommendedName>
        <fullName evidence="1">Protein kinase domain-containing protein</fullName>
    </recommendedName>
</protein>
<feature type="domain" description="Protein kinase" evidence="1">
    <location>
        <begin position="1"/>
        <end position="364"/>
    </location>
</feature>
<dbReference type="PROSITE" id="PS50011">
    <property type="entry name" value="PROTEIN_KINASE_DOM"/>
    <property type="match status" value="1"/>
</dbReference>
<sequence>MKDEMDSLMSNQTWELTELPPGKKALHNKWIYRIKEEHDGSKRYKARLVVKGFQQKEATENLHLEQLDVKTAFLHGDLEEEIYMRQPEGFIEAGKKNLAQTCKEIIHLKQKLSKQFAMKDLGAAKQILGMRIKRDTKSGTLMLSQTEYINKVLSRPDIAHAVGAVSRYMNNPGKGVFNDGSLAAIRVFKMGIQGASKSFLAECEALRTIRHRNLVKIISVCSAGDFKALVLKFMPNGNLEQLLHPRTPWTKGSIGYMAPEYGMGAGVSTRGDVYSFSIVILEMFTRKRPVDYMCSGDMNLQKWVWTHLPGNFHDIVDRELMQKERQPAVAAYVDGIGSMLKIGLMCARKSPDERPTMREVSVMIKNVKASLSG</sequence>
<evidence type="ECO:0000313" key="3">
    <source>
        <dbReference type="Proteomes" id="UP000436088"/>
    </source>
</evidence>
<dbReference type="Gene3D" id="3.30.200.20">
    <property type="entry name" value="Phosphorylase Kinase, domain 1"/>
    <property type="match status" value="1"/>
</dbReference>
<reference evidence="2" key="1">
    <citation type="submission" date="2019-09" db="EMBL/GenBank/DDBJ databases">
        <title>Draft genome information of white flower Hibiscus syriacus.</title>
        <authorList>
            <person name="Kim Y.-M."/>
        </authorList>
    </citation>
    <scope>NUCLEOTIDE SEQUENCE [LARGE SCALE GENOMIC DNA]</scope>
    <source>
        <strain evidence="2">YM2019G1</strain>
    </source>
</reference>
<organism evidence="2 3">
    <name type="scientific">Hibiscus syriacus</name>
    <name type="common">Rose of Sharon</name>
    <dbReference type="NCBI Taxonomy" id="106335"/>
    <lineage>
        <taxon>Eukaryota</taxon>
        <taxon>Viridiplantae</taxon>
        <taxon>Streptophyta</taxon>
        <taxon>Embryophyta</taxon>
        <taxon>Tracheophyta</taxon>
        <taxon>Spermatophyta</taxon>
        <taxon>Magnoliopsida</taxon>
        <taxon>eudicotyledons</taxon>
        <taxon>Gunneridae</taxon>
        <taxon>Pentapetalae</taxon>
        <taxon>rosids</taxon>
        <taxon>malvids</taxon>
        <taxon>Malvales</taxon>
        <taxon>Malvaceae</taxon>
        <taxon>Malvoideae</taxon>
        <taxon>Hibiscus</taxon>
    </lineage>
</organism>
<comment type="caution">
    <text evidence="2">The sequence shown here is derived from an EMBL/GenBank/DDBJ whole genome shotgun (WGS) entry which is preliminary data.</text>
</comment>